<evidence type="ECO:0000313" key="2">
    <source>
        <dbReference type="Proteomes" id="UP000607653"/>
    </source>
</evidence>
<dbReference type="AlphaFoldDB" id="A0A822YK94"/>
<reference evidence="1 2" key="1">
    <citation type="journal article" date="2020" name="Mol. Biol. Evol.">
        <title>Distinct Expression and Methylation Patterns for Genes with Different Fates following a Single Whole-Genome Duplication in Flowering Plants.</title>
        <authorList>
            <person name="Shi T."/>
            <person name="Rahmani R.S."/>
            <person name="Gugger P.F."/>
            <person name="Wang M."/>
            <person name="Li H."/>
            <person name="Zhang Y."/>
            <person name="Li Z."/>
            <person name="Wang Q."/>
            <person name="Van de Peer Y."/>
            <person name="Marchal K."/>
            <person name="Chen J."/>
        </authorList>
    </citation>
    <scope>NUCLEOTIDE SEQUENCE [LARGE SCALE GENOMIC DNA]</scope>
    <source>
        <tissue evidence="1">Leaf</tissue>
    </source>
</reference>
<keyword evidence="2" id="KW-1185">Reference proteome</keyword>
<protein>
    <submittedName>
        <fullName evidence="1">Uncharacterized protein</fullName>
    </submittedName>
</protein>
<comment type="caution">
    <text evidence="1">The sequence shown here is derived from an EMBL/GenBank/DDBJ whole genome shotgun (WGS) entry which is preliminary data.</text>
</comment>
<proteinExistence type="predicted"/>
<evidence type="ECO:0000313" key="1">
    <source>
        <dbReference type="EMBL" id="DAD29778.1"/>
    </source>
</evidence>
<accession>A0A822YK94</accession>
<sequence>MTEIKRTCHLSTLVLIETVTDGEKN</sequence>
<gene>
    <name evidence="1" type="ORF">HUJ06_031246</name>
</gene>
<dbReference type="EMBL" id="DUZY01000002">
    <property type="protein sequence ID" value="DAD29778.1"/>
    <property type="molecule type" value="Genomic_DNA"/>
</dbReference>
<dbReference type="Proteomes" id="UP000607653">
    <property type="component" value="Unassembled WGS sequence"/>
</dbReference>
<name>A0A822YK94_NELNU</name>
<organism evidence="1 2">
    <name type="scientific">Nelumbo nucifera</name>
    <name type="common">Sacred lotus</name>
    <dbReference type="NCBI Taxonomy" id="4432"/>
    <lineage>
        <taxon>Eukaryota</taxon>
        <taxon>Viridiplantae</taxon>
        <taxon>Streptophyta</taxon>
        <taxon>Embryophyta</taxon>
        <taxon>Tracheophyta</taxon>
        <taxon>Spermatophyta</taxon>
        <taxon>Magnoliopsida</taxon>
        <taxon>Proteales</taxon>
        <taxon>Nelumbonaceae</taxon>
        <taxon>Nelumbo</taxon>
    </lineage>
</organism>